<dbReference type="RefSeq" id="WP_093308517.1">
    <property type="nucleotide sequence ID" value="NZ_FNYH01000002.1"/>
</dbReference>
<keyword evidence="3" id="KW-1185">Reference proteome</keyword>
<dbReference type="InterPro" id="IPR012902">
    <property type="entry name" value="N_methyl_site"/>
</dbReference>
<keyword evidence="1" id="KW-1133">Transmembrane helix</keyword>
<dbReference type="PROSITE" id="PS00409">
    <property type="entry name" value="PROKAR_NTER_METHYL"/>
    <property type="match status" value="1"/>
</dbReference>
<evidence type="ECO:0000313" key="2">
    <source>
        <dbReference type="EMBL" id="SEI46700.1"/>
    </source>
</evidence>
<keyword evidence="1" id="KW-0472">Membrane</keyword>
<dbReference type="Proteomes" id="UP000242999">
    <property type="component" value="Unassembled WGS sequence"/>
</dbReference>
<proteinExistence type="predicted"/>
<dbReference type="STRING" id="64971.SAMN05421831_102173"/>
<dbReference type="EMBL" id="FNYH01000002">
    <property type="protein sequence ID" value="SEI46700.1"/>
    <property type="molecule type" value="Genomic_DNA"/>
</dbReference>
<evidence type="ECO:0000256" key="1">
    <source>
        <dbReference type="SAM" id="Phobius"/>
    </source>
</evidence>
<sequence>MAITKRGRSRGFTLLEALIALLILSVSLTALYAALGSNYQLAAKIFTAQERYRERHTQYAALDLPSLATQMGQTSAPLILMPLSEKSQRIWRLYQIPDVYQPEIRYWIWRDTRIQGSR</sequence>
<dbReference type="AlphaFoldDB" id="A0A1H6R4I2"/>
<reference evidence="3" key="1">
    <citation type="submission" date="2016-10" db="EMBL/GenBank/DDBJ databases">
        <authorList>
            <person name="Varghese N."/>
            <person name="Submissions S."/>
        </authorList>
    </citation>
    <scope>NUCLEOTIDE SEQUENCE [LARGE SCALE GENOMIC DNA]</scope>
    <source>
        <strain evidence="3">DSM 7165</strain>
    </source>
</reference>
<gene>
    <name evidence="2" type="ORF">SAMN05421831_102173</name>
</gene>
<keyword evidence="1" id="KW-0812">Transmembrane</keyword>
<protein>
    <submittedName>
        <fullName evidence="2">Prepilin-type N-terminal cleavage/methylation domain-containing protein</fullName>
    </submittedName>
</protein>
<name>A0A1H6R4I2_9GAMM</name>
<evidence type="ECO:0000313" key="3">
    <source>
        <dbReference type="Proteomes" id="UP000242999"/>
    </source>
</evidence>
<accession>A0A1H6R4I2</accession>
<dbReference type="NCBIfam" id="TIGR02532">
    <property type="entry name" value="IV_pilin_GFxxxE"/>
    <property type="match status" value="1"/>
</dbReference>
<dbReference type="Pfam" id="PF07963">
    <property type="entry name" value="N_methyl"/>
    <property type="match status" value="1"/>
</dbReference>
<organism evidence="2 3">
    <name type="scientific">Allopseudospirillum japonicum</name>
    <dbReference type="NCBI Taxonomy" id="64971"/>
    <lineage>
        <taxon>Bacteria</taxon>
        <taxon>Pseudomonadati</taxon>
        <taxon>Pseudomonadota</taxon>
        <taxon>Gammaproteobacteria</taxon>
        <taxon>Oceanospirillales</taxon>
        <taxon>Oceanospirillaceae</taxon>
        <taxon>Allopseudospirillum</taxon>
    </lineage>
</organism>
<feature type="transmembrane region" description="Helical" evidence="1">
    <location>
        <begin position="12"/>
        <end position="35"/>
    </location>
</feature>